<accession>A0ACD0NVY1</accession>
<reference evidence="1 2" key="1">
    <citation type="journal article" date="2018" name="Mol. Biol. Evol.">
        <title>Broad Genomic Sampling Reveals a Smut Pathogenic Ancestry of the Fungal Clade Ustilaginomycotina.</title>
        <authorList>
            <person name="Kijpornyongpan T."/>
            <person name="Mondo S.J."/>
            <person name="Barry K."/>
            <person name="Sandor L."/>
            <person name="Lee J."/>
            <person name="Lipzen A."/>
            <person name="Pangilinan J."/>
            <person name="LaButti K."/>
            <person name="Hainaut M."/>
            <person name="Henrissat B."/>
            <person name="Grigoriev I.V."/>
            <person name="Spatafora J.W."/>
            <person name="Aime M.C."/>
        </authorList>
    </citation>
    <scope>NUCLEOTIDE SEQUENCE [LARGE SCALE GENOMIC DNA]</scope>
    <source>
        <strain evidence="1 2">SA 807</strain>
    </source>
</reference>
<dbReference type="Proteomes" id="UP000245626">
    <property type="component" value="Unassembled WGS sequence"/>
</dbReference>
<organism evidence="1 2">
    <name type="scientific">Violaceomyces palustris</name>
    <dbReference type="NCBI Taxonomy" id="1673888"/>
    <lineage>
        <taxon>Eukaryota</taxon>
        <taxon>Fungi</taxon>
        <taxon>Dikarya</taxon>
        <taxon>Basidiomycota</taxon>
        <taxon>Ustilaginomycotina</taxon>
        <taxon>Ustilaginomycetes</taxon>
        <taxon>Violaceomycetales</taxon>
        <taxon>Violaceomycetaceae</taxon>
        <taxon>Violaceomyces</taxon>
    </lineage>
</organism>
<evidence type="ECO:0000313" key="2">
    <source>
        <dbReference type="Proteomes" id="UP000245626"/>
    </source>
</evidence>
<sequence length="161" mass="17179">MSVLSALMGVMFPSLLPKELTTFMAAVLFFVFGAKMMREGLAMTGDEMEEEWEEAEREIREEEDGHEMDTLEQGQANGSSNAHSATNGGYPSVTPYPSTTIGKEGPSEEVQGSEATTQKGPPRSYTGGLKDGAKNLCGLCFSPGSGVTGARLQPSPLLLHM</sequence>
<evidence type="ECO:0000313" key="1">
    <source>
        <dbReference type="EMBL" id="PWN49884.1"/>
    </source>
</evidence>
<gene>
    <name evidence="1" type="ORF">IE53DRAFT_362806</name>
</gene>
<name>A0ACD0NVY1_9BASI</name>
<dbReference type="EMBL" id="KZ819995">
    <property type="protein sequence ID" value="PWN49884.1"/>
    <property type="molecule type" value="Genomic_DNA"/>
</dbReference>
<keyword evidence="2" id="KW-1185">Reference proteome</keyword>
<proteinExistence type="predicted"/>
<protein>
    <submittedName>
        <fullName evidence="1">Uncharacterized protein</fullName>
    </submittedName>
</protein>